<dbReference type="Proteomes" id="UP000501812">
    <property type="component" value="Chromosome"/>
</dbReference>
<gene>
    <name evidence="1" type="ORF">HHL09_05590</name>
</gene>
<name>A0A858RG50_9BACT</name>
<reference evidence="1 2" key="1">
    <citation type="submission" date="2020-04" db="EMBL/GenBank/DDBJ databases">
        <title>Luteolibacter sp. G-1-1-1 isolated from soil.</title>
        <authorList>
            <person name="Dahal R.H."/>
        </authorList>
    </citation>
    <scope>NUCLEOTIDE SEQUENCE [LARGE SCALE GENOMIC DNA]</scope>
    <source>
        <strain evidence="1 2">G-1-1-1</strain>
    </source>
</reference>
<sequence>MSYVEALVLSTSKEKVSNQAGHLKRKARPEEIARIEMEMDSLGKRYKACEQVFSEKLSYPNNTPPASIARFSRDR</sequence>
<proteinExistence type="predicted"/>
<keyword evidence="2" id="KW-1185">Reference proteome</keyword>
<organism evidence="1 2">
    <name type="scientific">Luteolibacter luteus</name>
    <dbReference type="NCBI Taxonomy" id="2728835"/>
    <lineage>
        <taxon>Bacteria</taxon>
        <taxon>Pseudomonadati</taxon>
        <taxon>Verrucomicrobiota</taxon>
        <taxon>Verrucomicrobiia</taxon>
        <taxon>Verrucomicrobiales</taxon>
        <taxon>Verrucomicrobiaceae</taxon>
        <taxon>Luteolibacter</taxon>
    </lineage>
</organism>
<evidence type="ECO:0000313" key="1">
    <source>
        <dbReference type="EMBL" id="QJE95270.1"/>
    </source>
</evidence>
<dbReference type="AlphaFoldDB" id="A0A858RG50"/>
<dbReference type="RefSeq" id="WP_169453559.1">
    <property type="nucleotide sequence ID" value="NZ_CP051774.1"/>
</dbReference>
<dbReference type="KEGG" id="luo:HHL09_05590"/>
<evidence type="ECO:0000313" key="2">
    <source>
        <dbReference type="Proteomes" id="UP000501812"/>
    </source>
</evidence>
<protein>
    <submittedName>
        <fullName evidence="1">Uncharacterized protein</fullName>
    </submittedName>
</protein>
<accession>A0A858RG50</accession>
<dbReference type="EMBL" id="CP051774">
    <property type="protein sequence ID" value="QJE95270.1"/>
    <property type="molecule type" value="Genomic_DNA"/>
</dbReference>